<dbReference type="SUPFAM" id="SSF143081">
    <property type="entry name" value="BB1717-like"/>
    <property type="match status" value="1"/>
</dbReference>
<keyword evidence="7" id="KW-0456">Lyase</keyword>
<reference evidence="9 10" key="1">
    <citation type="submission" date="2019-05" db="EMBL/GenBank/DDBJ databases">
        <title>Culicoidintestinum kansasii gen. nov., sp. nov. from the gastrointestinal tract of the biting midge, Culicoides sonorensis.</title>
        <authorList>
            <person name="Neupane S."/>
            <person name="Ghosh A."/>
            <person name="Gunther S."/>
            <person name="Martin K."/>
            <person name="Zurek L."/>
        </authorList>
    </citation>
    <scope>NUCLEOTIDE SEQUENCE [LARGE SCALE GENOMIC DNA]</scope>
    <source>
        <strain evidence="9 10">CS-1</strain>
    </source>
</reference>
<evidence type="ECO:0000256" key="6">
    <source>
        <dbReference type="ARBA" id="ARBA00023125"/>
    </source>
</evidence>
<evidence type="ECO:0000256" key="3">
    <source>
        <dbReference type="ARBA" id="ARBA00022763"/>
    </source>
</evidence>
<dbReference type="PANTHER" id="PTHR13604:SF0">
    <property type="entry name" value="ABASIC SITE PROCESSING PROTEIN HMCES"/>
    <property type="match status" value="1"/>
</dbReference>
<dbReference type="InParanoid" id="A0A5R8Q768"/>
<dbReference type="InterPro" id="IPR003738">
    <property type="entry name" value="SRAP"/>
</dbReference>
<evidence type="ECO:0000256" key="4">
    <source>
        <dbReference type="ARBA" id="ARBA00022801"/>
    </source>
</evidence>
<keyword evidence="5" id="KW-0190">Covalent protein-DNA linkage</keyword>
<dbReference type="OrthoDB" id="9782620at2"/>
<keyword evidence="2 8" id="KW-0645">Protease</keyword>
<name>A0A5R8Q768_9FIRM</name>
<evidence type="ECO:0000256" key="5">
    <source>
        <dbReference type="ARBA" id="ARBA00023124"/>
    </source>
</evidence>
<proteinExistence type="inferred from homology"/>
<protein>
    <recommendedName>
        <fullName evidence="8">Abasic site processing protein</fullName>
        <ecNumber evidence="8">3.4.-.-</ecNumber>
    </recommendedName>
</protein>
<keyword evidence="6" id="KW-0238">DNA-binding</keyword>
<dbReference type="GO" id="GO:0006508">
    <property type="term" value="P:proteolysis"/>
    <property type="evidence" value="ECO:0007669"/>
    <property type="project" value="UniProtKB-KW"/>
</dbReference>
<keyword evidence="3" id="KW-0227">DNA damage</keyword>
<dbReference type="GO" id="GO:0008233">
    <property type="term" value="F:peptidase activity"/>
    <property type="evidence" value="ECO:0007669"/>
    <property type="project" value="UniProtKB-KW"/>
</dbReference>
<dbReference type="InterPro" id="IPR036590">
    <property type="entry name" value="SRAP-like"/>
</dbReference>
<organism evidence="9 10">
    <name type="scientific">Culicoidibacter larvae</name>
    <dbReference type="NCBI Taxonomy" id="2579976"/>
    <lineage>
        <taxon>Bacteria</taxon>
        <taxon>Bacillati</taxon>
        <taxon>Bacillota</taxon>
        <taxon>Culicoidibacteria</taxon>
        <taxon>Culicoidibacterales</taxon>
        <taxon>Culicoidibacteraceae</taxon>
        <taxon>Culicoidibacter</taxon>
    </lineage>
</organism>
<keyword evidence="4 8" id="KW-0378">Hydrolase</keyword>
<dbReference type="Gene3D" id="3.90.1680.10">
    <property type="entry name" value="SOS response associated peptidase-like"/>
    <property type="match status" value="1"/>
</dbReference>
<evidence type="ECO:0000313" key="10">
    <source>
        <dbReference type="Proteomes" id="UP000306912"/>
    </source>
</evidence>
<dbReference type="FunCoup" id="A0A5R8Q768">
    <property type="interactions" value="273"/>
</dbReference>
<keyword evidence="10" id="KW-1185">Reference proteome</keyword>
<comment type="caution">
    <text evidence="9">The sequence shown here is derived from an EMBL/GenBank/DDBJ whole genome shotgun (WGS) entry which is preliminary data.</text>
</comment>
<evidence type="ECO:0000313" key="9">
    <source>
        <dbReference type="EMBL" id="TLG71183.1"/>
    </source>
</evidence>
<comment type="similarity">
    <text evidence="1 8">Belongs to the SOS response-associated peptidase family.</text>
</comment>
<dbReference type="EMBL" id="VBWP01000015">
    <property type="protein sequence ID" value="TLG71183.1"/>
    <property type="molecule type" value="Genomic_DNA"/>
</dbReference>
<evidence type="ECO:0000256" key="8">
    <source>
        <dbReference type="RuleBase" id="RU364100"/>
    </source>
</evidence>
<evidence type="ECO:0000256" key="2">
    <source>
        <dbReference type="ARBA" id="ARBA00022670"/>
    </source>
</evidence>
<accession>A0A5R8Q768</accession>
<dbReference type="Pfam" id="PF02586">
    <property type="entry name" value="SRAP"/>
    <property type="match status" value="1"/>
</dbReference>
<dbReference type="GO" id="GO:0016829">
    <property type="term" value="F:lyase activity"/>
    <property type="evidence" value="ECO:0007669"/>
    <property type="project" value="UniProtKB-KW"/>
</dbReference>
<gene>
    <name evidence="9" type="ORF">FEZ08_11555</name>
</gene>
<dbReference type="PANTHER" id="PTHR13604">
    <property type="entry name" value="DC12-RELATED"/>
    <property type="match status" value="1"/>
</dbReference>
<sequence length="207" mass="23771">MPRSIIRLQYGVGVMAMCGRYESIGYSTAMDLLDNDPDEIAKLKYSDKSATYEVFPTNSGIVQTNSGYMVMQWGIPKWDHKGHIINGRQETLLEKPFYRKDFTLHRCIILASAFYEWTDSTGRKEKNIITENNQDIIKFAGLYKITDGIPHYVIITQQATPAFEVVHDRLPLMLDDDQISDYLAGAKLEQWTKPKMDVQLSWHSIAK</sequence>
<dbReference type="GO" id="GO:0106300">
    <property type="term" value="P:protein-DNA covalent cross-linking repair"/>
    <property type="evidence" value="ECO:0007669"/>
    <property type="project" value="InterPro"/>
</dbReference>
<dbReference type="GO" id="GO:0003697">
    <property type="term" value="F:single-stranded DNA binding"/>
    <property type="evidence" value="ECO:0007669"/>
    <property type="project" value="InterPro"/>
</dbReference>
<evidence type="ECO:0000256" key="1">
    <source>
        <dbReference type="ARBA" id="ARBA00008136"/>
    </source>
</evidence>
<dbReference type="EC" id="3.4.-.-" evidence="8"/>
<evidence type="ECO:0000256" key="7">
    <source>
        <dbReference type="ARBA" id="ARBA00023239"/>
    </source>
</evidence>
<dbReference type="AlphaFoldDB" id="A0A5R8Q768"/>
<dbReference type="Proteomes" id="UP000306912">
    <property type="component" value="Unassembled WGS sequence"/>
</dbReference>